<evidence type="ECO:0000313" key="3">
    <source>
        <dbReference type="EMBL" id="KAK4140776.1"/>
    </source>
</evidence>
<dbReference type="Proteomes" id="UP001302676">
    <property type="component" value="Unassembled WGS sequence"/>
</dbReference>
<evidence type="ECO:0000256" key="2">
    <source>
        <dbReference type="SAM" id="MobiDB-lite"/>
    </source>
</evidence>
<reference evidence="3" key="1">
    <citation type="journal article" date="2023" name="Mol. Phylogenet. Evol.">
        <title>Genome-scale phylogeny and comparative genomics of the fungal order Sordariales.</title>
        <authorList>
            <person name="Hensen N."/>
            <person name="Bonometti L."/>
            <person name="Westerberg I."/>
            <person name="Brannstrom I.O."/>
            <person name="Guillou S."/>
            <person name="Cros-Aarteil S."/>
            <person name="Calhoun S."/>
            <person name="Haridas S."/>
            <person name="Kuo A."/>
            <person name="Mondo S."/>
            <person name="Pangilinan J."/>
            <person name="Riley R."/>
            <person name="LaButti K."/>
            <person name="Andreopoulos B."/>
            <person name="Lipzen A."/>
            <person name="Chen C."/>
            <person name="Yan M."/>
            <person name="Daum C."/>
            <person name="Ng V."/>
            <person name="Clum A."/>
            <person name="Steindorff A."/>
            <person name="Ohm R.A."/>
            <person name="Martin F."/>
            <person name="Silar P."/>
            <person name="Natvig D.O."/>
            <person name="Lalanne C."/>
            <person name="Gautier V."/>
            <person name="Ament-Velasquez S.L."/>
            <person name="Kruys A."/>
            <person name="Hutchinson M.I."/>
            <person name="Powell A.J."/>
            <person name="Barry K."/>
            <person name="Miller A.N."/>
            <person name="Grigoriev I.V."/>
            <person name="Debuchy R."/>
            <person name="Gladieux P."/>
            <person name="Hiltunen Thoren M."/>
            <person name="Johannesson H."/>
        </authorList>
    </citation>
    <scope>NUCLEOTIDE SEQUENCE</scope>
    <source>
        <strain evidence="3">CBS 141.50</strain>
    </source>
</reference>
<proteinExistence type="predicted"/>
<dbReference type="AlphaFoldDB" id="A0AAN6UZJ1"/>
<feature type="coiled-coil region" evidence="1">
    <location>
        <begin position="47"/>
        <end position="183"/>
    </location>
</feature>
<feature type="region of interest" description="Disordered" evidence="2">
    <location>
        <begin position="1"/>
        <end position="35"/>
    </location>
</feature>
<keyword evidence="1" id="KW-0175">Coiled coil</keyword>
<dbReference type="RefSeq" id="XP_062634147.1">
    <property type="nucleotide sequence ID" value="XM_062781822.1"/>
</dbReference>
<comment type="caution">
    <text evidence="3">The sequence shown here is derived from an EMBL/GenBank/DDBJ whole genome shotgun (WGS) entry which is preliminary data.</text>
</comment>
<reference evidence="3" key="2">
    <citation type="submission" date="2023-05" db="EMBL/GenBank/DDBJ databases">
        <authorList>
            <consortium name="Lawrence Berkeley National Laboratory"/>
            <person name="Steindorff A."/>
            <person name="Hensen N."/>
            <person name="Bonometti L."/>
            <person name="Westerberg I."/>
            <person name="Brannstrom I.O."/>
            <person name="Guillou S."/>
            <person name="Cros-Aarteil S."/>
            <person name="Calhoun S."/>
            <person name="Haridas S."/>
            <person name="Kuo A."/>
            <person name="Mondo S."/>
            <person name="Pangilinan J."/>
            <person name="Riley R."/>
            <person name="Labutti K."/>
            <person name="Andreopoulos B."/>
            <person name="Lipzen A."/>
            <person name="Chen C."/>
            <person name="Yanf M."/>
            <person name="Daum C."/>
            <person name="Ng V."/>
            <person name="Clum A."/>
            <person name="Ohm R."/>
            <person name="Martin F."/>
            <person name="Silar P."/>
            <person name="Natvig D."/>
            <person name="Lalanne C."/>
            <person name="Gautier V."/>
            <person name="Ament-Velasquez S.L."/>
            <person name="Kruys A."/>
            <person name="Hutchinson M.I."/>
            <person name="Powell A.J."/>
            <person name="Barry K."/>
            <person name="Miller A.N."/>
            <person name="Grigoriev I.V."/>
            <person name="Debuchy R."/>
            <person name="Gladieux P."/>
            <person name="Thoren M.H."/>
            <person name="Johannesson H."/>
        </authorList>
    </citation>
    <scope>NUCLEOTIDE SEQUENCE</scope>
    <source>
        <strain evidence="3">CBS 141.50</strain>
    </source>
</reference>
<gene>
    <name evidence="3" type="ORF">C8A04DRAFT_31646</name>
</gene>
<organism evidence="3 4">
    <name type="scientific">Dichotomopilus funicola</name>
    <dbReference type="NCBI Taxonomy" id="1934379"/>
    <lineage>
        <taxon>Eukaryota</taxon>
        <taxon>Fungi</taxon>
        <taxon>Dikarya</taxon>
        <taxon>Ascomycota</taxon>
        <taxon>Pezizomycotina</taxon>
        <taxon>Sordariomycetes</taxon>
        <taxon>Sordariomycetidae</taxon>
        <taxon>Sordariales</taxon>
        <taxon>Chaetomiaceae</taxon>
        <taxon>Dichotomopilus</taxon>
    </lineage>
</organism>
<dbReference type="EMBL" id="MU853623">
    <property type="protein sequence ID" value="KAK4140776.1"/>
    <property type="molecule type" value="Genomic_DNA"/>
</dbReference>
<name>A0AAN6UZJ1_9PEZI</name>
<evidence type="ECO:0000256" key="1">
    <source>
        <dbReference type="SAM" id="Coils"/>
    </source>
</evidence>
<dbReference type="GeneID" id="87818435"/>
<sequence>MSRRVYFEDELEARRTRGAGGSRGRSQSVERSNTFDAATMAGRDRYADYAESELDQLRRENQYLRIQVRDAKDDRSYVKKLEAEREELFRENIKLRQTSDYTSDNEARKDAKLRKKNAKLEAEINTLKAQLANARDKASSSRKNYDDLLRESQRTEKDLLRRMEIMRNNNALLEREISDLTRGISAATSNTTSGLEERFYRRGY</sequence>
<protein>
    <submittedName>
        <fullName evidence="3">Uncharacterized protein</fullName>
    </submittedName>
</protein>
<evidence type="ECO:0000313" key="4">
    <source>
        <dbReference type="Proteomes" id="UP001302676"/>
    </source>
</evidence>
<accession>A0AAN6UZJ1</accession>
<keyword evidence="4" id="KW-1185">Reference proteome</keyword>